<sequence length="140" mass="15561">MFCIGNVRNDKAELVDVARECMLEGLKQVRPWGFLGDIGQAINEYAKRHGYSVVQEIGGHGIGLEFHEEPWVSHVAEKGTGILLVPGMIFTIEPMVNFGTDEIIEDELDGWTIYTADGKPSAQWEVTVLVTEDGYEILAH</sequence>
<dbReference type="Pfam" id="PF00557">
    <property type="entry name" value="Peptidase_M24"/>
    <property type="match status" value="1"/>
</dbReference>
<keyword evidence="2" id="KW-0645">Protease</keyword>
<evidence type="ECO:0000259" key="1">
    <source>
        <dbReference type="Pfam" id="PF00557"/>
    </source>
</evidence>
<evidence type="ECO:0000313" key="2">
    <source>
        <dbReference type="EMBL" id="MPN45407.1"/>
    </source>
</evidence>
<dbReference type="PANTHER" id="PTHR43330:SF8">
    <property type="entry name" value="METHIONINE AMINOPEPTIDASE 1D, MITOCHONDRIAL"/>
    <property type="match status" value="1"/>
</dbReference>
<dbReference type="PRINTS" id="PR00599">
    <property type="entry name" value="MAPEPTIDASE"/>
</dbReference>
<protein>
    <submittedName>
        <fullName evidence="2">Methionine aminopeptidase</fullName>
        <ecNumber evidence="2">3.4.11.18</ecNumber>
    </submittedName>
</protein>
<dbReference type="GO" id="GO:0004239">
    <property type="term" value="F:initiator methionyl aminopeptidase activity"/>
    <property type="evidence" value="ECO:0007669"/>
    <property type="project" value="UniProtKB-EC"/>
</dbReference>
<accession>A0A645I281</accession>
<reference evidence="2" key="1">
    <citation type="submission" date="2019-08" db="EMBL/GenBank/DDBJ databases">
        <authorList>
            <person name="Kucharzyk K."/>
            <person name="Murdoch R.W."/>
            <person name="Higgins S."/>
            <person name="Loffler F."/>
        </authorList>
    </citation>
    <scope>NUCLEOTIDE SEQUENCE</scope>
</reference>
<dbReference type="InterPro" id="IPR000994">
    <property type="entry name" value="Pept_M24"/>
</dbReference>
<proteinExistence type="predicted"/>
<keyword evidence="2" id="KW-0031">Aminopeptidase</keyword>
<dbReference type="GO" id="GO:0070006">
    <property type="term" value="F:metalloaminopeptidase activity"/>
    <property type="evidence" value="ECO:0007669"/>
    <property type="project" value="TreeGrafter"/>
</dbReference>
<organism evidence="2">
    <name type="scientific">bioreactor metagenome</name>
    <dbReference type="NCBI Taxonomy" id="1076179"/>
    <lineage>
        <taxon>unclassified sequences</taxon>
        <taxon>metagenomes</taxon>
        <taxon>ecological metagenomes</taxon>
    </lineage>
</organism>
<dbReference type="AlphaFoldDB" id="A0A645I281"/>
<gene>
    <name evidence="2" type="primary">map_81</name>
    <name evidence="2" type="ORF">SDC9_192974</name>
</gene>
<keyword evidence="2" id="KW-0378">Hydrolase</keyword>
<dbReference type="InterPro" id="IPR001714">
    <property type="entry name" value="Pept_M24_MAP"/>
</dbReference>
<name>A0A645I281_9ZZZZ</name>
<dbReference type="EC" id="3.4.11.18" evidence="2"/>
<dbReference type="PANTHER" id="PTHR43330">
    <property type="entry name" value="METHIONINE AMINOPEPTIDASE"/>
    <property type="match status" value="1"/>
</dbReference>
<dbReference type="EMBL" id="VSSQ01105275">
    <property type="protein sequence ID" value="MPN45407.1"/>
    <property type="molecule type" value="Genomic_DNA"/>
</dbReference>
<comment type="caution">
    <text evidence="2">The sequence shown here is derived from an EMBL/GenBank/DDBJ whole genome shotgun (WGS) entry which is preliminary data.</text>
</comment>
<dbReference type="Gene3D" id="3.90.230.10">
    <property type="entry name" value="Creatinase/methionine aminopeptidase superfamily"/>
    <property type="match status" value="1"/>
</dbReference>
<feature type="domain" description="Peptidase M24" evidence="1">
    <location>
        <begin position="1"/>
        <end position="132"/>
    </location>
</feature>
<dbReference type="InterPro" id="IPR036005">
    <property type="entry name" value="Creatinase/aminopeptidase-like"/>
</dbReference>
<dbReference type="SUPFAM" id="SSF55920">
    <property type="entry name" value="Creatinase/aminopeptidase"/>
    <property type="match status" value="1"/>
</dbReference>